<evidence type="ECO:0000256" key="2">
    <source>
        <dbReference type="ARBA" id="ARBA00023125"/>
    </source>
</evidence>
<dbReference type="PROSITE" id="PS50932">
    <property type="entry name" value="HTH_LACI_2"/>
    <property type="match status" value="1"/>
</dbReference>
<protein>
    <submittedName>
        <fullName evidence="5">LacI family DNA-binding transcriptional regulator</fullName>
    </submittedName>
</protein>
<dbReference type="Gene3D" id="3.40.50.2300">
    <property type="match status" value="2"/>
</dbReference>
<evidence type="ECO:0000313" key="5">
    <source>
        <dbReference type="EMBL" id="MEW9807147.1"/>
    </source>
</evidence>
<feature type="domain" description="HTH lacI-type" evidence="4">
    <location>
        <begin position="5"/>
        <end position="60"/>
    </location>
</feature>
<proteinExistence type="predicted"/>
<dbReference type="SUPFAM" id="SSF47413">
    <property type="entry name" value="lambda repressor-like DNA-binding domains"/>
    <property type="match status" value="1"/>
</dbReference>
<dbReference type="RefSeq" id="WP_367724309.1">
    <property type="nucleotide sequence ID" value="NZ_JBFOCH010000015.1"/>
</dbReference>
<comment type="caution">
    <text evidence="5">The sequence shown here is derived from an EMBL/GenBank/DDBJ whole genome shotgun (WGS) entry which is preliminary data.</text>
</comment>
<evidence type="ECO:0000256" key="1">
    <source>
        <dbReference type="ARBA" id="ARBA00023015"/>
    </source>
</evidence>
<dbReference type="Pfam" id="PF00356">
    <property type="entry name" value="LacI"/>
    <property type="match status" value="1"/>
</dbReference>
<keyword evidence="1" id="KW-0805">Transcription regulation</keyword>
<keyword evidence="3" id="KW-0804">Transcription</keyword>
<evidence type="ECO:0000259" key="4">
    <source>
        <dbReference type="PROSITE" id="PS50932"/>
    </source>
</evidence>
<dbReference type="CDD" id="cd01392">
    <property type="entry name" value="HTH_LacI"/>
    <property type="match status" value="1"/>
</dbReference>
<gene>
    <name evidence="5" type="ORF">ABUE31_14230</name>
</gene>
<dbReference type="PANTHER" id="PTHR30146">
    <property type="entry name" value="LACI-RELATED TRANSCRIPTIONAL REPRESSOR"/>
    <property type="match status" value="1"/>
</dbReference>
<dbReference type="PANTHER" id="PTHR30146:SF109">
    <property type="entry name" value="HTH-TYPE TRANSCRIPTIONAL REGULATOR GALS"/>
    <property type="match status" value="1"/>
</dbReference>
<dbReference type="GO" id="GO:0003677">
    <property type="term" value="F:DNA binding"/>
    <property type="evidence" value="ECO:0007669"/>
    <property type="project" value="UniProtKB-KW"/>
</dbReference>
<dbReference type="Gene3D" id="1.10.260.40">
    <property type="entry name" value="lambda repressor-like DNA-binding domains"/>
    <property type="match status" value="1"/>
</dbReference>
<accession>A0ABV3R2G4</accession>
<dbReference type="Pfam" id="PF13377">
    <property type="entry name" value="Peripla_BP_3"/>
    <property type="match status" value="1"/>
</dbReference>
<dbReference type="SMART" id="SM00354">
    <property type="entry name" value="HTH_LACI"/>
    <property type="match status" value="1"/>
</dbReference>
<evidence type="ECO:0000256" key="3">
    <source>
        <dbReference type="ARBA" id="ARBA00023163"/>
    </source>
</evidence>
<dbReference type="InterPro" id="IPR046335">
    <property type="entry name" value="LacI/GalR-like_sensor"/>
</dbReference>
<dbReference type="Proteomes" id="UP001556196">
    <property type="component" value="Unassembled WGS sequence"/>
</dbReference>
<evidence type="ECO:0000313" key="6">
    <source>
        <dbReference type="Proteomes" id="UP001556196"/>
    </source>
</evidence>
<dbReference type="InterPro" id="IPR010982">
    <property type="entry name" value="Lambda_DNA-bd_dom_sf"/>
</dbReference>
<name>A0ABV3R2G4_9HYPH</name>
<dbReference type="CDD" id="cd06267">
    <property type="entry name" value="PBP1_LacI_sugar_binding-like"/>
    <property type="match status" value="1"/>
</dbReference>
<dbReference type="SUPFAM" id="SSF53822">
    <property type="entry name" value="Periplasmic binding protein-like I"/>
    <property type="match status" value="1"/>
</dbReference>
<sequence length="339" mass="36600">MRERPTLRSVALKANVSIATVSKVVNGIAAGVSEATRKEVEAAIEELGYRPNRVGRSLRSQRHQAVGLAIVDPSPRFLADPFTTNLVAGLCNQLNTNGFGLLLYGVMPGKLSESSLIRQSEVDAICLNPSGTRDEREAAMELVSGLGQPLVVFQDRPVQNLQDVCFVRQDDAGGAELLANEVMKRPRRRAVMVIADIPWPAVENRVAGFRKVFEARGVQLDLVTCDETDSQAISSGIAGYLDDHGVPDVIVGQNDQIAIACIDILTARGLEVPRDVAVTGYNAFPFTGLSRPALATVRSRAYDVGVTAASAILERLENGRFRQREYVLPLELVPGNSAP</sequence>
<keyword evidence="6" id="KW-1185">Reference proteome</keyword>
<organism evidence="5 6">
    <name type="scientific">Mesorhizobium marinum</name>
    <dbReference type="NCBI Taxonomy" id="3228790"/>
    <lineage>
        <taxon>Bacteria</taxon>
        <taxon>Pseudomonadati</taxon>
        <taxon>Pseudomonadota</taxon>
        <taxon>Alphaproteobacteria</taxon>
        <taxon>Hyphomicrobiales</taxon>
        <taxon>Phyllobacteriaceae</taxon>
        <taxon>Mesorhizobium</taxon>
    </lineage>
</organism>
<dbReference type="InterPro" id="IPR000843">
    <property type="entry name" value="HTH_LacI"/>
</dbReference>
<dbReference type="InterPro" id="IPR028082">
    <property type="entry name" value="Peripla_BP_I"/>
</dbReference>
<keyword evidence="2 5" id="KW-0238">DNA-binding</keyword>
<dbReference type="EMBL" id="JBFOCI010000004">
    <property type="protein sequence ID" value="MEW9807147.1"/>
    <property type="molecule type" value="Genomic_DNA"/>
</dbReference>
<reference evidence="5 6" key="1">
    <citation type="submission" date="2024-06" db="EMBL/GenBank/DDBJ databases">
        <authorList>
            <person name="Tuo L."/>
        </authorList>
    </citation>
    <scope>NUCLEOTIDE SEQUENCE [LARGE SCALE GENOMIC DNA]</scope>
    <source>
        <strain evidence="5 6">ZMM04-5</strain>
    </source>
</reference>